<dbReference type="MassIVE" id="A0A087X1T8"/>
<keyword evidence="4" id="KW-1267">Proteomics identification</keyword>
<dbReference type="OrthoDB" id="2262349at2759"/>
<accession>A0A087X1T8</accession>
<evidence type="ECO:0000256" key="1">
    <source>
        <dbReference type="SAM" id="MobiDB-lite"/>
    </source>
</evidence>
<dbReference type="ExpressionAtlas" id="A0A087X1T8">
    <property type="expression patterns" value="baseline and differential"/>
</dbReference>
<protein>
    <submittedName>
        <fullName evidence="2">Asparaginase and isoaspartyl peptidase 1</fullName>
    </submittedName>
</protein>
<dbReference type="GeneTree" id="ENSGT00950000183045"/>
<dbReference type="AlphaFoldDB" id="A0A087X1T8"/>
<name>A0A087X1T8_HUMAN</name>
<dbReference type="ChiTaRS" id="ASRGL1">
    <property type="organism name" value="human"/>
</dbReference>
<feature type="region of interest" description="Disordered" evidence="1">
    <location>
        <begin position="1"/>
        <end position="25"/>
    </location>
</feature>
<proteinExistence type="evidence at protein level"/>
<dbReference type="SMR" id="A0A087X1T8"/>
<dbReference type="HOGENOM" id="CLU_3019514_0_0_1"/>
<feature type="non-terminal residue" evidence="2">
    <location>
        <position position="1"/>
    </location>
</feature>
<dbReference type="OpenTargets" id="ENSG00000162174"/>
<dbReference type="Ensembl" id="ENST00000528206.1">
    <property type="protein sequence ID" value="ENSP00000484457.1"/>
    <property type="gene ID" value="ENSG00000162174.12"/>
</dbReference>
<reference evidence="2 3" key="3">
    <citation type="journal article" date="2006" name="Nature">
        <title>Human chromosome 11 DNA sequence and analysis including novel gene identification.</title>
        <authorList>
            <person name="Taylor T.D."/>
            <person name="Noguchi H."/>
            <person name="Totoki Y."/>
            <person name="Toyoda A."/>
            <person name="Kuroki Y."/>
            <person name="Dewar K."/>
            <person name="Lloyd C."/>
            <person name="Itoh T."/>
            <person name="Takeda T."/>
            <person name="Kim D.W."/>
            <person name="She X."/>
            <person name="Barlow K.F."/>
            <person name="Bloom T."/>
            <person name="Bruford E."/>
            <person name="Chang J.L."/>
            <person name="Cuomo C.A."/>
            <person name="Eichler E."/>
            <person name="FitzGerald M.G."/>
            <person name="Jaffe D.B."/>
            <person name="LaButti K."/>
            <person name="Nicol R."/>
            <person name="Park H.S."/>
            <person name="Seaman C."/>
            <person name="Sougnez C."/>
            <person name="Yang X."/>
            <person name="Zimmer A.R."/>
            <person name="Zody M.C."/>
            <person name="Birren B.W."/>
            <person name="Nusbaum C."/>
            <person name="Fujiyama A."/>
            <person name="Hattori M."/>
            <person name="Rogers J."/>
            <person name="Lander E.S."/>
            <person name="Sakaki Y."/>
        </authorList>
    </citation>
    <scope>NUCLEOTIDE SEQUENCE [LARGE SCALE GENOMIC DNA]</scope>
</reference>
<evidence type="ECO:0007829" key="4">
    <source>
        <dbReference type="PeptideAtlas" id="A0A087X1T8"/>
    </source>
</evidence>
<dbReference type="UCSC" id="uc058chk.1">
    <property type="organism name" value="human"/>
</dbReference>
<dbReference type="EMBL" id="AP003064">
    <property type="status" value="NOT_ANNOTATED_CDS"/>
    <property type="molecule type" value="Genomic_DNA"/>
</dbReference>
<dbReference type="Antibodypedia" id="14797">
    <property type="antibodies" value="289 antibodies from 32 providers"/>
</dbReference>
<dbReference type="VEuPathDB" id="HostDB:ENSG00000162174"/>
<reference evidence="2" key="5">
    <citation type="submission" date="2025-09" db="UniProtKB">
        <authorList>
            <consortium name="Ensembl"/>
        </authorList>
    </citation>
    <scope>IDENTIFICATION</scope>
</reference>
<reference evidence="2 3" key="1">
    <citation type="journal article" date="2001" name="Nature">
        <title>Initial sequencing and analysis of the human genome.</title>
        <authorList>
            <consortium name="International Human Genome Sequencing Consortium"/>
            <person name="Lander E.S."/>
            <person name="Linton L.M."/>
            <person name="Birren B."/>
            <person name="Nusbaum C."/>
            <person name="Zody M.C."/>
            <person name="Baldwin J."/>
            <person name="Devon K."/>
            <person name="Dewar K."/>
            <person name="Doyle M."/>
            <person name="FitzHugh W."/>
            <person name="Funke R."/>
            <person name="Gage D."/>
            <person name="Harris K."/>
            <person name="Heaford A."/>
            <person name="Howland J."/>
            <person name="Kann L."/>
            <person name="Lehoczky J."/>
            <person name="LeVine R."/>
            <person name="McEwan P."/>
            <person name="McKernan K."/>
            <person name="Meldrim J."/>
            <person name="Mesirov J.P."/>
            <person name="Miranda C."/>
            <person name="Morris W."/>
            <person name="Naylor J."/>
            <person name="Raymond C."/>
            <person name="Rosetti M."/>
            <person name="Santos R."/>
            <person name="Sheridan A."/>
            <person name="Sougnez C."/>
            <person name="Stange-Thomann N."/>
            <person name="Stojanovic N."/>
            <person name="Subramanian A."/>
            <person name="Wyman D."/>
            <person name="Rogers J."/>
            <person name="Sulston J."/>
            <person name="Ainscough R."/>
            <person name="Beck S."/>
            <person name="Bentley D."/>
            <person name="Burton J."/>
            <person name="Clee C."/>
            <person name="Carter N."/>
            <person name="Coulson A."/>
            <person name="Deadman R."/>
            <person name="Deloukas P."/>
            <person name="Dunham A."/>
            <person name="Dunham I."/>
            <person name="Durbin R."/>
            <person name="French L."/>
            <person name="Grafham D."/>
            <person name="Gregory S."/>
            <person name="Hubbard T."/>
            <person name="Humphray S."/>
            <person name="Hunt A."/>
            <person name="Jones M."/>
            <person name="Lloyd C."/>
            <person name="McMurray A."/>
            <person name="Matthews L."/>
            <person name="Mercer S."/>
            <person name="Milne S."/>
            <person name="Mullikin J.C."/>
            <person name="Mungall A."/>
            <person name="Plumb R."/>
            <person name="Ross M."/>
            <person name="Shownkeen R."/>
            <person name="Sims S."/>
            <person name="Waterston R.H."/>
            <person name="Wilson R.K."/>
            <person name="Hillier L.W."/>
            <person name="McPherson J.D."/>
            <person name="Marra M.A."/>
            <person name="Mardis E.R."/>
            <person name="Fulton L.A."/>
            <person name="Chinwalla A.T."/>
            <person name="Pepin K.H."/>
            <person name="Gish W.R."/>
            <person name="Chissoe S.L."/>
            <person name="Wendl M.C."/>
            <person name="Delehaunty K.D."/>
            <person name="Miner T.L."/>
            <person name="Delehaunty A."/>
            <person name="Kramer J.B."/>
            <person name="Cook L.L."/>
            <person name="Fulton R.S."/>
            <person name="Johnson D.L."/>
            <person name="Minx P.J."/>
            <person name="Clifton S.W."/>
            <person name="Hawkins T."/>
            <person name="Branscomb E."/>
            <person name="Predki P."/>
            <person name="Richardson P."/>
            <person name="Wenning S."/>
            <person name="Slezak T."/>
            <person name="Doggett N."/>
            <person name="Cheng J.F."/>
            <person name="Olsen A."/>
            <person name="Lucas S."/>
            <person name="Elkin C."/>
            <person name="Uberbacher E."/>
            <person name="Frazier M."/>
            <person name="Gibbs R.A."/>
            <person name="Muzny D.M."/>
            <person name="Scherer S.E."/>
            <person name="Bouck J.B."/>
            <person name="Sodergren E.J."/>
            <person name="Worley K.C."/>
            <person name="Rives C.M."/>
            <person name="Gorrell J.H."/>
            <person name="Metzker M.L."/>
            <person name="Naylor S.L."/>
            <person name="Kucherlapati R.S."/>
            <person name="Nelson D.L."/>
            <person name="Weinstock G.M."/>
            <person name="Sakaki Y."/>
            <person name="Fujiyama A."/>
            <person name="Hattori M."/>
            <person name="Yada T."/>
            <person name="Toyoda A."/>
            <person name="Itoh T."/>
            <person name="Kawagoe C."/>
            <person name="Watanabe H."/>
            <person name="Totoki Y."/>
            <person name="Taylor T."/>
            <person name="Weissenbach J."/>
            <person name="Heilig R."/>
            <person name="Saurin W."/>
            <person name="Artiguenave F."/>
            <person name="Brottier P."/>
            <person name="Bruls T."/>
            <person name="Pelletier E."/>
            <person name="Robert C."/>
            <person name="Wincker P."/>
            <person name="Smith D.R."/>
            <person name="Doucette-Stamm L."/>
            <person name="Rubenfield M."/>
            <person name="Weinstock K."/>
            <person name="Lee H.M."/>
            <person name="Dubois J."/>
            <person name="Rosenthal A."/>
            <person name="Platzer M."/>
            <person name="Nyakatura G."/>
            <person name="Taudien S."/>
            <person name="Rump A."/>
            <person name="Yang H."/>
            <person name="Yu J."/>
            <person name="Wang J."/>
            <person name="Huang G."/>
            <person name="Gu J."/>
            <person name="Hood L."/>
            <person name="Rowen L."/>
            <person name="Madan A."/>
            <person name="Qin S."/>
            <person name="Davis R.W."/>
            <person name="Federspiel N.A."/>
            <person name="Abola A.P."/>
            <person name="Proctor M.J."/>
            <person name="Myers R.M."/>
            <person name="Schmutz J."/>
            <person name="Dickson M."/>
            <person name="Grimwood J."/>
            <person name="Cox D.R."/>
            <person name="Olson M.V."/>
            <person name="Kaul R."/>
            <person name="Raymond C."/>
            <person name="Shimizu N."/>
            <person name="Kawasaki K."/>
            <person name="Minoshima S."/>
            <person name="Evans G.A."/>
            <person name="Athanasiou M."/>
            <person name="Schultz R."/>
            <person name="Roe B.A."/>
            <person name="Chen F."/>
            <person name="Pan H."/>
            <person name="Ramser J."/>
            <person name="Lehrach H."/>
            <person name="Reinhardt R."/>
            <person name="McCombie W.R."/>
            <person name="de la Bastide M."/>
            <person name="Dedhia N."/>
            <person name="Blocker H."/>
            <person name="Hornischer K."/>
            <person name="Nordsiek G."/>
            <person name="Agarwala R."/>
            <person name="Aravind L."/>
            <person name="Bailey J.A."/>
            <person name="Bateman A."/>
            <person name="Batzoglou S."/>
            <person name="Birney E."/>
            <person name="Bork P."/>
            <person name="Brown D.G."/>
            <person name="Burge C.B."/>
            <person name="Cerutti L."/>
            <person name="Chen H.C."/>
            <person name="Church D."/>
            <person name="Clamp M."/>
            <person name="Copley R.R."/>
            <person name="Doerks T."/>
            <person name="Eddy S.R."/>
            <person name="Eichler E.E."/>
            <person name="Furey T.S."/>
            <person name="Galagan J."/>
            <person name="Gilbert J.G."/>
            <person name="Harmon C."/>
            <person name="Hayashizaki Y."/>
            <person name="Haussler D."/>
            <person name="Hermjakob H."/>
            <person name="Hokamp K."/>
            <person name="Jang W."/>
            <person name="Johnson L.S."/>
            <person name="Jones T.A."/>
            <person name="Kasif S."/>
            <person name="Kaspryzk A."/>
            <person name="Kennedy S."/>
            <person name="Kent W.J."/>
            <person name="Kitts P."/>
            <person name="Koonin E.V."/>
            <person name="Korf I."/>
            <person name="Kulp D."/>
            <person name="Lancet D."/>
            <person name="Lowe T.M."/>
            <person name="McLysaght A."/>
            <person name="Mikkelsen T."/>
            <person name="Moran J.V."/>
            <person name="Mulder N."/>
            <person name="Pollara V.J."/>
            <person name="Ponting C.P."/>
            <person name="Schuler G."/>
            <person name="Schultz J."/>
            <person name="Slater G."/>
            <person name="Smit A.F."/>
            <person name="Stupka E."/>
            <person name="Szustakowski J."/>
            <person name="Thierry-Mieg D."/>
            <person name="Thierry-Mieg J."/>
            <person name="Wagner L."/>
            <person name="Wallis J."/>
            <person name="Wheeler R."/>
            <person name="Williams A."/>
            <person name="Wolf Y.I."/>
            <person name="Wolfe K.H."/>
            <person name="Yang S.P."/>
            <person name="Yeh R.F."/>
            <person name="Collins F."/>
            <person name="Guyer M.S."/>
            <person name="Peterson J."/>
            <person name="Felsenfeld A."/>
            <person name="Wetterstrand K.A."/>
            <person name="Patrinos A."/>
            <person name="Morgan M.J."/>
            <person name="de Jong P."/>
            <person name="Catanese J.J."/>
            <person name="Osoegawa K."/>
            <person name="Shizuya H."/>
            <person name="Choi S."/>
            <person name="Chen Y.J."/>
        </authorList>
    </citation>
    <scope>NUCLEOTIDE SEQUENCE [LARGE SCALE GENOMIC DNA]</scope>
</reference>
<reference evidence="2 3" key="2">
    <citation type="journal article" date="2004" name="Nature">
        <title>Finishing the euchromatic sequence of the human genome.</title>
        <authorList>
            <consortium name="International Human Genome Sequencing Consortium"/>
        </authorList>
    </citation>
    <scope>NUCLEOTIDE SEQUENCE [LARGE SCALE GENOMIC DNA]</scope>
</reference>
<dbReference type="EMBL" id="AP003306">
    <property type="status" value="NOT_ANNOTATED_CDS"/>
    <property type="molecule type" value="Genomic_DNA"/>
</dbReference>
<gene>
    <name evidence="2" type="primary">ASRGL1</name>
</gene>
<sequence length="56" mass="6413">IPGEKLVTERNKKRLEKEKHEKGAQKTDCQKFFRGHKLTTRLTVDVLGNLSSTCSQ</sequence>
<reference evidence="2" key="4">
    <citation type="submission" date="2025-08" db="UniProtKB">
        <authorList>
            <consortium name="Ensembl"/>
        </authorList>
    </citation>
    <scope>IDENTIFICATION</scope>
</reference>
<evidence type="ECO:0000313" key="3">
    <source>
        <dbReference type="Proteomes" id="UP000005640"/>
    </source>
</evidence>
<dbReference type="HGNC" id="HGNC:16448">
    <property type="gene designation" value="ASRGL1"/>
</dbReference>
<organism evidence="2 3">
    <name type="scientific">Homo sapiens</name>
    <name type="common">Human</name>
    <dbReference type="NCBI Taxonomy" id="9606"/>
    <lineage>
        <taxon>Eukaryota</taxon>
        <taxon>Metazoa</taxon>
        <taxon>Chordata</taxon>
        <taxon>Craniata</taxon>
        <taxon>Vertebrata</taxon>
        <taxon>Euteleostomi</taxon>
        <taxon>Mammalia</taxon>
        <taxon>Eutheria</taxon>
        <taxon>Euarchontoglires</taxon>
        <taxon>Primates</taxon>
        <taxon>Haplorrhini</taxon>
        <taxon>Catarrhini</taxon>
        <taxon>Hominidae</taxon>
        <taxon>Homo</taxon>
    </lineage>
</organism>
<dbReference type="Bgee" id="ENSG00000162174">
    <property type="expression patterns" value="Expressed in sperm and 168 other cell types or tissues"/>
</dbReference>
<dbReference type="Ensembl" id="ENST00000528206.1">
    <property type="protein sequence ID" value="ENSP00000484457.1"/>
    <property type="gene ID" value="ENSG00000162174.13"/>
</dbReference>
<dbReference type="Proteomes" id="UP000005640">
    <property type="component" value="Chromosome 11"/>
</dbReference>
<evidence type="ECO:0000313" key="2">
    <source>
        <dbReference type="Ensembl" id="ENSP00000484457.1"/>
    </source>
</evidence>
<keyword evidence="3" id="KW-1185">Reference proteome</keyword>